<feature type="transmembrane region" description="Helical" evidence="15">
    <location>
        <begin position="570"/>
        <end position="591"/>
    </location>
</feature>
<evidence type="ECO:0000313" key="20">
    <source>
        <dbReference type="Proteomes" id="UP000494163"/>
    </source>
</evidence>
<keyword evidence="8" id="KW-0256">Endoplasmic reticulum</keyword>
<evidence type="ECO:0000256" key="9">
    <source>
        <dbReference type="ARBA" id="ARBA00022833"/>
    </source>
</evidence>
<organism evidence="19 20">
    <name type="scientific">Drosophila busckii</name>
    <name type="common">Fruit fly</name>
    <dbReference type="NCBI Taxonomy" id="30019"/>
    <lineage>
        <taxon>Eukaryota</taxon>
        <taxon>Metazoa</taxon>
        <taxon>Ecdysozoa</taxon>
        <taxon>Arthropoda</taxon>
        <taxon>Hexapoda</taxon>
        <taxon>Insecta</taxon>
        <taxon>Pterygota</taxon>
        <taxon>Neoptera</taxon>
        <taxon>Endopterygota</taxon>
        <taxon>Diptera</taxon>
        <taxon>Brachycera</taxon>
        <taxon>Muscomorpha</taxon>
        <taxon>Ephydroidea</taxon>
        <taxon>Drosophilidae</taxon>
        <taxon>Drosophila</taxon>
    </lineage>
</organism>
<dbReference type="InterPro" id="IPR048024">
    <property type="entry name" value="Fxna-like_M28_dom"/>
</dbReference>
<keyword evidence="4" id="KW-0645">Protease</keyword>
<feature type="transmembrane region" description="Helical" evidence="15">
    <location>
        <begin position="501"/>
        <end position="520"/>
    </location>
</feature>
<dbReference type="GO" id="GO:0008235">
    <property type="term" value="F:metalloexopeptidase activity"/>
    <property type="evidence" value="ECO:0007669"/>
    <property type="project" value="InterPro"/>
</dbReference>
<keyword evidence="6" id="KW-0479">Metal-binding</keyword>
<feature type="transmembrane region" description="Helical" evidence="15">
    <location>
        <begin position="395"/>
        <end position="418"/>
    </location>
</feature>
<dbReference type="GO" id="GO:0006508">
    <property type="term" value="P:proteolysis"/>
    <property type="evidence" value="ECO:0007669"/>
    <property type="project" value="UniProtKB-KW"/>
</dbReference>
<dbReference type="GO" id="GO:0046872">
    <property type="term" value="F:metal ion binding"/>
    <property type="evidence" value="ECO:0007669"/>
    <property type="project" value="UniProtKB-KW"/>
</dbReference>
<evidence type="ECO:0000256" key="8">
    <source>
        <dbReference type="ARBA" id="ARBA00022824"/>
    </source>
</evidence>
<evidence type="ECO:0000256" key="1">
    <source>
        <dbReference type="ARBA" id="ARBA00001947"/>
    </source>
</evidence>
<comment type="subcellular location">
    <subcellularLocation>
        <location evidence="2">Endoplasmic reticulum membrane</location>
        <topology evidence="2">Multi-pass membrane protein</topology>
    </subcellularLocation>
</comment>
<evidence type="ECO:0000256" key="11">
    <source>
        <dbReference type="ARBA" id="ARBA00023049"/>
    </source>
</evidence>
<comment type="similarity">
    <text evidence="3">Belongs to the peptidase M28 family.</text>
</comment>
<dbReference type="InterPro" id="IPR007484">
    <property type="entry name" value="Peptidase_M28"/>
</dbReference>
<feature type="transmembrane region" description="Helical" evidence="15">
    <location>
        <begin position="438"/>
        <end position="462"/>
    </location>
</feature>
<feature type="domain" description="Peptidase M28" evidence="16">
    <location>
        <begin position="131"/>
        <end position="323"/>
    </location>
</feature>
<dbReference type="CDD" id="cd03875">
    <property type="entry name" value="M28_Fxna_like"/>
    <property type="match status" value="1"/>
</dbReference>
<feature type="non-terminal residue" evidence="19">
    <location>
        <position position="1"/>
    </location>
</feature>
<keyword evidence="5 15" id="KW-0812">Transmembrane</keyword>
<evidence type="ECO:0000256" key="12">
    <source>
        <dbReference type="ARBA" id="ARBA00023136"/>
    </source>
</evidence>
<dbReference type="Gene3D" id="3.40.630.10">
    <property type="entry name" value="Zn peptidases"/>
    <property type="match status" value="1"/>
</dbReference>
<evidence type="ECO:0000259" key="18">
    <source>
        <dbReference type="Pfam" id="PF22249"/>
    </source>
</evidence>
<dbReference type="STRING" id="30019.A0A0M4EG60"/>
<keyword evidence="11" id="KW-0482">Metalloprotease</keyword>
<dbReference type="Pfam" id="PF04389">
    <property type="entry name" value="Peptidase_M28"/>
    <property type="match status" value="1"/>
</dbReference>
<evidence type="ECO:0000256" key="13">
    <source>
        <dbReference type="ARBA" id="ARBA00023180"/>
    </source>
</evidence>
<dbReference type="FunFam" id="3.40.630.10:FF:000008">
    <property type="entry name" value="Endoplasmic reticulum metallopeptidase 1"/>
    <property type="match status" value="1"/>
</dbReference>
<sequence length="855" mass="96088">ASEEKLKQQPAAKVPWYFANGFLLFWGLLFFAVVIPLFYRLPTANTMEDAKKNVFIAERAYANLYTLSNLGNKMVGSKINEVDAVNFLLKELELIKANSLKDYFDIEIDLSKATGSFPYKTSASYYQGVQNIAVKFSFKNSTSDSYLLVNTHFDSKPATPSAGDAGFMVAVMLEVLRVMSTTRQGFEHPIVFLFNGAEEIAMQAAHGFITQHKWAKNCKAVINLEAAGSGGKEVLFQSGPRHAWLMKYYQKLIKHPLATAMAEEIFQSGIIPSDTDFTTFSKYMPGFDFAQFINGYVYHTKYDLLDRIPRESLQNTGDNTLSLVRGMANATELYDTAAYKNGTTVFFDFLGLTLVQYPLATAKNLNFGVAAAAVLLVFISMWRMSSMSEVTICNVIVRFILVLVLQLVSFVLSLALPVAVSYVFDMFGMSLTYYSTPWLMICLYVCPSLLGLSLPITIYMYFQRNGKICAAYHLQLVLHAQAIFMGLLAVGVTYLGFRSAFIFMIPLLFYVVALAFNLLTTLHDRGYAWSGVIKATQIIPFLYSSSHIYLFVVALVPMQGRSGAASNPDMLISGLVALGTLLSFSFVIPLINTFRRPSTVIFTLLAINAVGMYLATSTQIGFPYRPKTNVQRVSYMAVRNRFYEYDGTLSKDESGYLFNFQDRRMERAWLGTRVNLTGLQSMTARCQNHMMCGMPLFDSRYVKNRLQSKFLPRTEPVMPPGITTLELVNKTMVNSTVARFEFEMTGPPYMSIFFQAYEYVKIVNMSFPGDYLQKPPPHPLAHHIYIVCGKDSSPIKFHIDLMKSDADFKVPSMELGSSGHFVTGDNDPETVRFSSTFPSYAVQAFWTASYTRHIF</sequence>
<keyword evidence="20" id="KW-1185">Reference proteome</keyword>
<evidence type="ECO:0000256" key="15">
    <source>
        <dbReference type="SAM" id="Phobius"/>
    </source>
</evidence>
<name>A0A0M4EG60_DROBS</name>
<feature type="domain" description="Endoplasmic reticulum metallopeptidase 1/1-A TM" evidence="18">
    <location>
        <begin position="398"/>
        <end position="613"/>
    </location>
</feature>
<dbReference type="OrthoDB" id="76293at2759"/>
<dbReference type="InterPro" id="IPR045175">
    <property type="entry name" value="M28_fam"/>
</dbReference>
<dbReference type="InterPro" id="IPR053973">
    <property type="entry name" value="ERMP1-like_C"/>
</dbReference>
<reference evidence="19 20" key="1">
    <citation type="submission" date="2015-08" db="EMBL/GenBank/DDBJ databases">
        <title>Ancestral chromatin configuration constrains chromatin evolution on differentiating sex chromosomes in Drosophila.</title>
        <authorList>
            <person name="Zhou Q."/>
            <person name="Bachtrog D."/>
        </authorList>
    </citation>
    <scope>NUCLEOTIDE SEQUENCE [LARGE SCALE GENOMIC DNA]</scope>
    <source>
        <tissue evidence="19">Whole larvae</tissue>
    </source>
</reference>
<dbReference type="AlphaFoldDB" id="A0A0M4EG60"/>
<feature type="transmembrane region" description="Helical" evidence="15">
    <location>
        <begin position="365"/>
        <end position="383"/>
    </location>
</feature>
<evidence type="ECO:0000256" key="5">
    <source>
        <dbReference type="ARBA" id="ARBA00022692"/>
    </source>
</evidence>
<evidence type="ECO:0000256" key="14">
    <source>
        <dbReference type="ARBA" id="ARBA00078796"/>
    </source>
</evidence>
<dbReference type="InterPro" id="IPR053974">
    <property type="entry name" value="ERMP1_1-A_TM"/>
</dbReference>
<dbReference type="Pfam" id="PF22249">
    <property type="entry name" value="ERMP1-TM"/>
    <property type="match status" value="1"/>
</dbReference>
<dbReference type="GO" id="GO:0005789">
    <property type="term" value="C:endoplasmic reticulum membrane"/>
    <property type="evidence" value="ECO:0007669"/>
    <property type="project" value="UniProtKB-SubCell"/>
</dbReference>
<keyword evidence="10 15" id="KW-1133">Transmembrane helix</keyword>
<dbReference type="Pfam" id="PF22248">
    <property type="entry name" value="ERMP1_C"/>
    <property type="match status" value="1"/>
</dbReference>
<evidence type="ECO:0000256" key="6">
    <source>
        <dbReference type="ARBA" id="ARBA00022723"/>
    </source>
</evidence>
<keyword evidence="13" id="KW-0325">Glycoprotein</keyword>
<comment type="cofactor">
    <cofactor evidence="1">
        <name>Zn(2+)</name>
        <dbReference type="ChEBI" id="CHEBI:29105"/>
    </cofactor>
</comment>
<evidence type="ECO:0000256" key="3">
    <source>
        <dbReference type="ARBA" id="ARBA00010918"/>
    </source>
</evidence>
<evidence type="ECO:0000259" key="17">
    <source>
        <dbReference type="Pfam" id="PF22248"/>
    </source>
</evidence>
<proteinExistence type="inferred from homology"/>
<evidence type="ECO:0000256" key="4">
    <source>
        <dbReference type="ARBA" id="ARBA00022670"/>
    </source>
</evidence>
<feature type="transmembrane region" description="Helical" evidence="15">
    <location>
        <begin position="598"/>
        <end position="616"/>
    </location>
</feature>
<protein>
    <recommendedName>
        <fullName evidence="14">FXNA-like protease</fullName>
    </recommendedName>
</protein>
<keyword evidence="9" id="KW-0862">Zinc</keyword>
<dbReference type="Proteomes" id="UP000494163">
    <property type="component" value="Chromosome 2R"/>
</dbReference>
<evidence type="ECO:0000256" key="10">
    <source>
        <dbReference type="ARBA" id="ARBA00022989"/>
    </source>
</evidence>
<feature type="domain" description="Endoplasmic reticulum metallopeptidase 1-like C-terminal" evidence="17">
    <location>
        <begin position="628"/>
        <end position="852"/>
    </location>
</feature>
<gene>
    <name evidence="19" type="ORF">Dbus_chr2Rg2055</name>
</gene>
<accession>A0A0M4EG60</accession>
<feature type="transmembrane region" description="Helical" evidence="15">
    <location>
        <begin position="541"/>
        <end position="558"/>
    </location>
</feature>
<evidence type="ECO:0000313" key="19">
    <source>
        <dbReference type="EMBL" id="ALC42476.1"/>
    </source>
</evidence>
<dbReference type="PANTHER" id="PTHR12147:SF22">
    <property type="entry name" value="ENDOPLASMIC RETICULUM METALLOPEPTIDASE 1"/>
    <property type="match status" value="1"/>
</dbReference>
<dbReference type="OMA" id="VLFENYW"/>
<dbReference type="SUPFAM" id="SSF53187">
    <property type="entry name" value="Zn-dependent exopeptidases"/>
    <property type="match status" value="1"/>
</dbReference>
<evidence type="ECO:0000256" key="2">
    <source>
        <dbReference type="ARBA" id="ARBA00004477"/>
    </source>
</evidence>
<dbReference type="PANTHER" id="PTHR12147">
    <property type="entry name" value="METALLOPEPTIDASE M28 FAMILY MEMBER"/>
    <property type="match status" value="1"/>
</dbReference>
<evidence type="ECO:0000259" key="16">
    <source>
        <dbReference type="Pfam" id="PF04389"/>
    </source>
</evidence>
<dbReference type="EMBL" id="CP012524">
    <property type="protein sequence ID" value="ALC42476.1"/>
    <property type="molecule type" value="Genomic_DNA"/>
</dbReference>
<evidence type="ECO:0000256" key="7">
    <source>
        <dbReference type="ARBA" id="ARBA00022801"/>
    </source>
</evidence>
<keyword evidence="12 15" id="KW-0472">Membrane</keyword>
<feature type="transmembrane region" description="Helical" evidence="15">
    <location>
        <begin position="16"/>
        <end position="39"/>
    </location>
</feature>
<feature type="transmembrane region" description="Helical" evidence="15">
    <location>
        <begin position="474"/>
        <end position="495"/>
    </location>
</feature>
<keyword evidence="7" id="KW-0378">Hydrolase</keyword>